<evidence type="ECO:0000313" key="16">
    <source>
        <dbReference type="EMBL" id="OGE99980.1"/>
    </source>
</evidence>
<name>A0A1F5QDY3_9BACT</name>
<dbReference type="Proteomes" id="UP000177235">
    <property type="component" value="Unassembled WGS sequence"/>
</dbReference>
<evidence type="ECO:0000256" key="13">
    <source>
        <dbReference type="PIRSR" id="PIRSR001492-3"/>
    </source>
</evidence>
<dbReference type="NCBIfam" id="TIGR01307">
    <property type="entry name" value="pgm_bpd_ind"/>
    <property type="match status" value="1"/>
</dbReference>
<dbReference type="AlphaFoldDB" id="A0A1F5QDY3"/>
<dbReference type="InterPro" id="IPR036646">
    <property type="entry name" value="PGAM_B_sf"/>
</dbReference>
<evidence type="ECO:0000259" key="14">
    <source>
        <dbReference type="Pfam" id="PF01676"/>
    </source>
</evidence>
<comment type="pathway">
    <text evidence="3 9">Carbohydrate degradation; glycolysis; pyruvate from D-glyceraldehyde 3-phosphate: step 3/5.</text>
</comment>
<comment type="subunit">
    <text evidence="9">Monomer.</text>
</comment>
<dbReference type="Gene3D" id="3.40.720.10">
    <property type="entry name" value="Alkaline Phosphatase, subunit A"/>
    <property type="match status" value="1"/>
</dbReference>
<gene>
    <name evidence="9" type="primary">gpmI</name>
    <name evidence="16" type="ORF">A3J05_02120</name>
</gene>
<keyword evidence="5 9" id="KW-0479">Metal-binding</keyword>
<evidence type="ECO:0000256" key="5">
    <source>
        <dbReference type="ARBA" id="ARBA00022723"/>
    </source>
</evidence>
<organism evidence="16 17">
    <name type="scientific">Candidatus Doudnabacteria bacterium RIFCSPLOWO2_02_FULL_48_13</name>
    <dbReference type="NCBI Taxonomy" id="1817845"/>
    <lineage>
        <taxon>Bacteria</taxon>
        <taxon>Candidatus Doudnaibacteriota</taxon>
    </lineage>
</organism>
<keyword evidence="8 9" id="KW-0413">Isomerase</keyword>
<accession>A0A1F5QDY3</accession>
<dbReference type="EMBL" id="MFFF01000005">
    <property type="protein sequence ID" value="OGE99980.1"/>
    <property type="molecule type" value="Genomic_DNA"/>
</dbReference>
<evidence type="ECO:0000256" key="1">
    <source>
        <dbReference type="ARBA" id="ARBA00000370"/>
    </source>
</evidence>
<dbReference type="Gene3D" id="3.40.1450.10">
    <property type="entry name" value="BPG-independent phosphoglycerate mutase, domain B"/>
    <property type="match status" value="1"/>
</dbReference>
<dbReference type="InterPro" id="IPR006124">
    <property type="entry name" value="Metalloenzyme"/>
</dbReference>
<feature type="binding site" evidence="9 13">
    <location>
        <position position="409"/>
    </location>
    <ligand>
        <name>Mn(2+)</name>
        <dbReference type="ChEBI" id="CHEBI:29035"/>
        <label>1</label>
    </ligand>
</feature>
<dbReference type="UniPathway" id="UPA00109">
    <property type="reaction ID" value="UER00186"/>
</dbReference>
<feature type="binding site" evidence="9 12">
    <location>
        <begin position="154"/>
        <end position="155"/>
    </location>
    <ligand>
        <name>substrate</name>
    </ligand>
</feature>
<evidence type="ECO:0000313" key="17">
    <source>
        <dbReference type="Proteomes" id="UP000177235"/>
    </source>
</evidence>
<feature type="binding site" evidence="9 12">
    <location>
        <position position="337"/>
    </location>
    <ligand>
        <name>substrate</name>
    </ligand>
</feature>
<keyword evidence="7 9" id="KW-0464">Manganese</keyword>
<dbReference type="SUPFAM" id="SSF64158">
    <property type="entry name" value="2,3-Bisphosphoglycerate-independent phosphoglycerate mutase, substrate-binding domain"/>
    <property type="match status" value="1"/>
</dbReference>
<protein>
    <recommendedName>
        <fullName evidence="9 10">2,3-bisphosphoglycerate-independent phosphoglycerate mutase</fullName>
        <shortName evidence="9">BPG-independent PGAM</shortName>
        <shortName evidence="9">Phosphoglyceromutase</shortName>
        <shortName evidence="9">iPGM</shortName>
        <ecNumber evidence="9 10">5.4.2.12</ecNumber>
    </recommendedName>
</protein>
<dbReference type="SUPFAM" id="SSF53649">
    <property type="entry name" value="Alkaline phosphatase-like"/>
    <property type="match status" value="1"/>
</dbReference>
<comment type="cofactor">
    <cofactor evidence="9">
        <name>Mn(2+)</name>
        <dbReference type="ChEBI" id="CHEBI:29035"/>
    </cofactor>
    <text evidence="9">Binds 2 manganese ions per subunit.</text>
</comment>
<feature type="binding site" evidence="9 13">
    <location>
        <position position="446"/>
    </location>
    <ligand>
        <name>Mn(2+)</name>
        <dbReference type="ChEBI" id="CHEBI:29035"/>
        <label>2</label>
    </ligand>
</feature>
<evidence type="ECO:0000259" key="15">
    <source>
        <dbReference type="Pfam" id="PF06415"/>
    </source>
</evidence>
<evidence type="ECO:0000256" key="9">
    <source>
        <dbReference type="HAMAP-Rule" id="MF_01038"/>
    </source>
</evidence>
<feature type="domain" description="Metalloenzyme" evidence="14">
    <location>
        <begin position="5"/>
        <end position="515"/>
    </location>
</feature>
<feature type="binding site" evidence="9 12">
    <location>
        <position position="192"/>
    </location>
    <ligand>
        <name>substrate</name>
    </ligand>
</feature>
<feature type="binding site" evidence="9 12">
    <location>
        <position position="186"/>
    </location>
    <ligand>
        <name>substrate</name>
    </ligand>
</feature>
<evidence type="ECO:0000256" key="10">
    <source>
        <dbReference type="NCBIfam" id="TIGR01307"/>
    </source>
</evidence>
<feature type="binding site" evidence="9 12">
    <location>
        <position position="124"/>
    </location>
    <ligand>
        <name>substrate</name>
    </ligand>
</feature>
<feature type="binding site" evidence="9 12">
    <location>
        <begin position="262"/>
        <end position="265"/>
    </location>
    <ligand>
        <name>substrate</name>
    </ligand>
</feature>
<dbReference type="Pfam" id="PF06415">
    <property type="entry name" value="iPGM_N"/>
    <property type="match status" value="1"/>
</dbReference>
<dbReference type="PANTHER" id="PTHR31637:SF0">
    <property type="entry name" value="2,3-BISPHOSPHOGLYCERATE-INDEPENDENT PHOSPHOGLYCERATE MUTASE"/>
    <property type="match status" value="1"/>
</dbReference>
<feature type="binding site" evidence="9 13">
    <location>
        <position position="13"/>
    </location>
    <ligand>
        <name>Mn(2+)</name>
        <dbReference type="ChEBI" id="CHEBI:29035"/>
        <label>2</label>
    </ligand>
</feature>
<dbReference type="FunFam" id="3.40.1450.10:FF:000002">
    <property type="entry name" value="2,3-bisphosphoglycerate-independent phosphoglycerate mutase"/>
    <property type="match status" value="1"/>
</dbReference>
<keyword evidence="6 9" id="KW-0324">Glycolysis</keyword>
<dbReference type="GO" id="GO:0006096">
    <property type="term" value="P:glycolytic process"/>
    <property type="evidence" value="ECO:0007669"/>
    <property type="project" value="UniProtKB-UniRule"/>
</dbReference>
<evidence type="ECO:0000256" key="7">
    <source>
        <dbReference type="ARBA" id="ARBA00023211"/>
    </source>
</evidence>
<feature type="active site" description="Phosphoserine intermediate" evidence="9 11">
    <location>
        <position position="63"/>
    </location>
</feature>
<evidence type="ECO:0000256" key="6">
    <source>
        <dbReference type="ARBA" id="ARBA00023152"/>
    </source>
</evidence>
<dbReference type="GO" id="GO:0006007">
    <property type="term" value="P:glucose catabolic process"/>
    <property type="evidence" value="ECO:0007669"/>
    <property type="project" value="InterPro"/>
</dbReference>
<feature type="binding site" evidence="9 13">
    <location>
        <position position="447"/>
    </location>
    <ligand>
        <name>Mn(2+)</name>
        <dbReference type="ChEBI" id="CHEBI:29035"/>
        <label>2</label>
    </ligand>
</feature>
<dbReference type="HAMAP" id="MF_01038">
    <property type="entry name" value="GpmI"/>
    <property type="match status" value="1"/>
</dbReference>
<sequence length="536" mass="58426">MTTFKQIILLVLDGFGVASSSEGNAVTGVVTRNLNYLINNFPATTLQASGPSVGLPWGERGNSEVGHLNLGAGRIVSQDLPRISKAITMGDFFQNTVLMGAMEHVKKNKSKLHLAGLVSNGGVHSSEDHLYALLAMAADNGIKDAFVHMFTDGRDTAPKIAIESLDRLSKKFMQLGLGKVATIVGRFYAMDRGGHWEVTERTYKSMVFGEGEKAAGAREAISAYYEKQIFDETFPPTVITAPDGKPVTTVQEGDAVIFFNFRSDRALQLTKAFSDPNFNKFSKKYPFLQNMYYATLTAYEKDLPVSVAFPPMEIKRGLSEVISEQSWQQFHIAESEKYAHVTSFFNGGREAPFPLEEREIVTSPGSYEQRYSNVPEMSAGKISEKIIEKLNAGVPFVMANFANADMVGHTGVKDACLKAVKAIDDCIGKIAEVALPAGACFIVTADHGNIEEIVDPRSGMIDKEHSMNPVPFIVAGRGLALKQVRSRGYLELASMVPEGVLSDLSPTILDLYGIPKPTEMTAVSLLPFLLKQTTDG</sequence>
<evidence type="ECO:0000256" key="8">
    <source>
        <dbReference type="ARBA" id="ARBA00023235"/>
    </source>
</evidence>
<dbReference type="GO" id="GO:0004619">
    <property type="term" value="F:phosphoglycerate mutase activity"/>
    <property type="evidence" value="ECO:0007669"/>
    <property type="project" value="UniProtKB-UniRule"/>
</dbReference>
<dbReference type="InterPro" id="IPR005995">
    <property type="entry name" value="Pgm_bpd_ind"/>
</dbReference>
<evidence type="ECO:0000256" key="2">
    <source>
        <dbReference type="ARBA" id="ARBA00002315"/>
    </source>
</evidence>
<comment type="caution">
    <text evidence="16">The sequence shown here is derived from an EMBL/GenBank/DDBJ whole genome shotgun (WGS) entry which is preliminary data.</text>
</comment>
<feature type="domain" description="BPG-independent PGAM N-terminal" evidence="15">
    <location>
        <begin position="83"/>
        <end position="301"/>
    </location>
</feature>
<feature type="binding site" evidence="9 13">
    <location>
        <position position="465"/>
    </location>
    <ligand>
        <name>Mn(2+)</name>
        <dbReference type="ChEBI" id="CHEBI:29035"/>
        <label>1</label>
    </ligand>
</feature>
<evidence type="ECO:0000256" key="4">
    <source>
        <dbReference type="ARBA" id="ARBA00008819"/>
    </source>
</evidence>
<dbReference type="EC" id="5.4.2.12" evidence="9 10"/>
<feature type="binding site" evidence="9 13">
    <location>
        <position position="405"/>
    </location>
    <ligand>
        <name>Mn(2+)</name>
        <dbReference type="ChEBI" id="CHEBI:29035"/>
        <label>1</label>
    </ligand>
</feature>
<dbReference type="PIRSF" id="PIRSF001492">
    <property type="entry name" value="IPGAM"/>
    <property type="match status" value="1"/>
</dbReference>
<dbReference type="GO" id="GO:0005829">
    <property type="term" value="C:cytosol"/>
    <property type="evidence" value="ECO:0007669"/>
    <property type="project" value="TreeGrafter"/>
</dbReference>
<dbReference type="InterPro" id="IPR011258">
    <property type="entry name" value="BPG-indep_PGM_N"/>
</dbReference>
<dbReference type="PANTHER" id="PTHR31637">
    <property type="entry name" value="2,3-BISPHOSPHOGLYCERATE-INDEPENDENT PHOSPHOGLYCERATE MUTASE"/>
    <property type="match status" value="1"/>
</dbReference>
<dbReference type="InterPro" id="IPR017850">
    <property type="entry name" value="Alkaline_phosphatase_core_sf"/>
</dbReference>
<feature type="binding site" evidence="9 13">
    <location>
        <position position="63"/>
    </location>
    <ligand>
        <name>Mn(2+)</name>
        <dbReference type="ChEBI" id="CHEBI:29035"/>
        <label>2</label>
    </ligand>
</feature>
<evidence type="ECO:0000256" key="11">
    <source>
        <dbReference type="PIRSR" id="PIRSR001492-1"/>
    </source>
</evidence>
<comment type="function">
    <text evidence="2 9">Catalyzes the interconversion of 2-phosphoglycerate and 3-phosphoglycerate.</text>
</comment>
<dbReference type="Pfam" id="PF01676">
    <property type="entry name" value="Metalloenzyme"/>
    <property type="match status" value="1"/>
</dbReference>
<comment type="catalytic activity">
    <reaction evidence="1 9">
        <text>(2R)-2-phosphoglycerate = (2R)-3-phosphoglycerate</text>
        <dbReference type="Rhea" id="RHEA:15901"/>
        <dbReference type="ChEBI" id="CHEBI:58272"/>
        <dbReference type="ChEBI" id="CHEBI:58289"/>
        <dbReference type="EC" id="5.4.2.12"/>
    </reaction>
</comment>
<evidence type="ECO:0000256" key="3">
    <source>
        <dbReference type="ARBA" id="ARBA00004798"/>
    </source>
</evidence>
<dbReference type="GO" id="GO:0030145">
    <property type="term" value="F:manganese ion binding"/>
    <property type="evidence" value="ECO:0007669"/>
    <property type="project" value="UniProtKB-UniRule"/>
</dbReference>
<evidence type="ECO:0000256" key="12">
    <source>
        <dbReference type="PIRSR" id="PIRSR001492-2"/>
    </source>
</evidence>
<dbReference type="CDD" id="cd16010">
    <property type="entry name" value="iPGM"/>
    <property type="match status" value="1"/>
</dbReference>
<comment type="similarity">
    <text evidence="4 9">Belongs to the BPG-independent phosphoglycerate mutase family.</text>
</comment>
<reference evidence="16 17" key="1">
    <citation type="journal article" date="2016" name="Nat. Commun.">
        <title>Thousands of microbial genomes shed light on interconnected biogeochemical processes in an aquifer system.</title>
        <authorList>
            <person name="Anantharaman K."/>
            <person name="Brown C.T."/>
            <person name="Hug L.A."/>
            <person name="Sharon I."/>
            <person name="Castelle C.J."/>
            <person name="Probst A.J."/>
            <person name="Thomas B.C."/>
            <person name="Singh A."/>
            <person name="Wilkins M.J."/>
            <person name="Karaoz U."/>
            <person name="Brodie E.L."/>
            <person name="Williams K.H."/>
            <person name="Hubbard S.S."/>
            <person name="Banfield J.F."/>
        </authorList>
    </citation>
    <scope>NUCLEOTIDE SEQUENCE [LARGE SCALE GENOMIC DNA]</scope>
</reference>
<proteinExistence type="inferred from homology"/>